<evidence type="ECO:0000259" key="6">
    <source>
        <dbReference type="PROSITE" id="PS50975"/>
    </source>
</evidence>
<dbReference type="EMBL" id="CP066007">
    <property type="protein sequence ID" value="QQB47128.1"/>
    <property type="molecule type" value="Genomic_DNA"/>
</dbReference>
<protein>
    <submittedName>
        <fullName evidence="7">ATP-grasp domain-containing protein</fullName>
    </submittedName>
</protein>
<dbReference type="GeneID" id="92761063"/>
<keyword evidence="2 4" id="KW-0547">Nucleotide-binding</keyword>
<dbReference type="SUPFAM" id="SSF56059">
    <property type="entry name" value="Glutathione synthetase ATP-binding domain-like"/>
    <property type="match status" value="1"/>
</dbReference>
<keyword evidence="1" id="KW-0436">Ligase</keyword>
<keyword evidence="3 4" id="KW-0067">ATP-binding</keyword>
<dbReference type="GO" id="GO:0046872">
    <property type="term" value="F:metal ion binding"/>
    <property type="evidence" value="ECO:0007669"/>
    <property type="project" value="InterPro"/>
</dbReference>
<evidence type="ECO:0000256" key="2">
    <source>
        <dbReference type="ARBA" id="ARBA00022741"/>
    </source>
</evidence>
<dbReference type="GO" id="GO:0016874">
    <property type="term" value="F:ligase activity"/>
    <property type="evidence" value="ECO:0007669"/>
    <property type="project" value="UniProtKB-KW"/>
</dbReference>
<accession>A0A7T4EGS2</accession>
<gene>
    <name evidence="7" type="ORF">I6I10_04250</name>
</gene>
<evidence type="ECO:0000256" key="3">
    <source>
        <dbReference type="ARBA" id="ARBA00022840"/>
    </source>
</evidence>
<dbReference type="OrthoDB" id="9804625at2"/>
<dbReference type="Proteomes" id="UP000596145">
    <property type="component" value="Chromosome"/>
</dbReference>
<proteinExistence type="predicted"/>
<evidence type="ECO:0000256" key="5">
    <source>
        <dbReference type="SAM" id="MobiDB-lite"/>
    </source>
</evidence>
<evidence type="ECO:0000313" key="7">
    <source>
        <dbReference type="EMBL" id="QQB47128.1"/>
    </source>
</evidence>
<dbReference type="PANTHER" id="PTHR43055:SF1">
    <property type="entry name" value="FORMATE-DEPENDENT PHOSPHORIBOSYLGLYCINAMIDE FORMYLTRANSFERASE"/>
    <property type="match status" value="1"/>
</dbReference>
<dbReference type="InterPro" id="IPR003135">
    <property type="entry name" value="ATP-grasp_carboxylate-amine"/>
</dbReference>
<dbReference type="Pfam" id="PF02222">
    <property type="entry name" value="ATP-grasp"/>
    <property type="match status" value="1"/>
</dbReference>
<dbReference type="GO" id="GO:0005524">
    <property type="term" value="F:ATP binding"/>
    <property type="evidence" value="ECO:0007669"/>
    <property type="project" value="UniProtKB-UniRule"/>
</dbReference>
<evidence type="ECO:0000256" key="4">
    <source>
        <dbReference type="PROSITE-ProRule" id="PRU00409"/>
    </source>
</evidence>
<dbReference type="AlphaFoldDB" id="A0A7T4EGS2"/>
<feature type="domain" description="ATP-grasp" evidence="6">
    <location>
        <begin position="82"/>
        <end position="262"/>
    </location>
</feature>
<name>A0A7T4EGS2_9CORY</name>
<dbReference type="GO" id="GO:0005829">
    <property type="term" value="C:cytosol"/>
    <property type="evidence" value="ECO:0007669"/>
    <property type="project" value="TreeGrafter"/>
</dbReference>
<dbReference type="Gene3D" id="3.30.470.20">
    <property type="entry name" value="ATP-grasp fold, B domain"/>
    <property type="match status" value="1"/>
</dbReference>
<feature type="region of interest" description="Disordered" evidence="5">
    <location>
        <begin position="1"/>
        <end position="41"/>
    </location>
</feature>
<reference evidence="7 8" key="1">
    <citation type="submission" date="2020-12" db="EMBL/GenBank/DDBJ databases">
        <title>FDA dAtabase for Regulatory Grade micrObial Sequences (FDA-ARGOS): Supporting development and validation of Infectious Disease Dx tests.</title>
        <authorList>
            <person name="Sproer C."/>
            <person name="Gronow S."/>
            <person name="Severitt S."/>
            <person name="Schroder I."/>
            <person name="Tallon L."/>
            <person name="Sadzewicz L."/>
            <person name="Zhao X."/>
            <person name="Boylan J."/>
            <person name="Ott S."/>
            <person name="Bowen H."/>
            <person name="Vavikolanu K."/>
            <person name="Mehta A."/>
            <person name="Aluvathingal J."/>
            <person name="Nadendla S."/>
            <person name="Lowell S."/>
            <person name="Myers T."/>
            <person name="Yan Y."/>
            <person name="Sichtig H."/>
        </authorList>
    </citation>
    <scope>NUCLEOTIDE SEQUENCE [LARGE SCALE GENOMIC DNA]</scope>
    <source>
        <strain evidence="7 8">FDAARGOS_1053</strain>
    </source>
</reference>
<organism evidence="7 8">
    <name type="scientific">Corynebacterium glucuronolyticum</name>
    <dbReference type="NCBI Taxonomy" id="39791"/>
    <lineage>
        <taxon>Bacteria</taxon>
        <taxon>Bacillati</taxon>
        <taxon>Actinomycetota</taxon>
        <taxon>Actinomycetes</taxon>
        <taxon>Mycobacteriales</taxon>
        <taxon>Corynebacteriaceae</taxon>
        <taxon>Corynebacterium</taxon>
    </lineage>
</organism>
<dbReference type="RefSeq" id="WP_084037176.1">
    <property type="nucleotide sequence ID" value="NZ_CP066007.1"/>
</dbReference>
<dbReference type="PROSITE" id="PS50975">
    <property type="entry name" value="ATP_GRASP"/>
    <property type="match status" value="1"/>
</dbReference>
<dbReference type="InterPro" id="IPR011761">
    <property type="entry name" value="ATP-grasp"/>
</dbReference>
<feature type="compositionally biased region" description="Polar residues" evidence="5">
    <location>
        <begin position="1"/>
        <end position="11"/>
    </location>
</feature>
<evidence type="ECO:0000313" key="8">
    <source>
        <dbReference type="Proteomes" id="UP000596145"/>
    </source>
</evidence>
<sequence>MNETSPENDSASPRYAGAYGRGRYITDEGPELPDAPVGSSEAVTAMHDHEAAEALSHLGDVAAELTPRDLRPISFNRADSRWLAGESLGSPVVKTRTATSLDQVQAAVESVGVPARLVPAVGPYSYIEVQSVEDAQRHWNGQDTLVEEVIEGVELVTIQVVRSVDPSTGEEASWFSEPIGHDVSQAVQPMPISSAARDAAHSIAVRIVQSMNDGRGLYSVTMWVAGDCCYFEDVVYGPRRIGLVTLYTQRYSQYELHARAKLGLPVDVTLTSPGAAMITERTVDVKKALALDEVDVRACEIGNIIVATAPSVEEAAARIAEVENLAMEVTR</sequence>
<evidence type="ECO:0000256" key="1">
    <source>
        <dbReference type="ARBA" id="ARBA00022598"/>
    </source>
</evidence>
<dbReference type="PANTHER" id="PTHR43055">
    <property type="entry name" value="FORMATE-DEPENDENT PHOSPHORIBOSYLGLYCINAMIDE FORMYLTRANSFERASE"/>
    <property type="match status" value="1"/>
</dbReference>